<dbReference type="HOGENOM" id="CLU_1115769_0_0_1"/>
<dbReference type="AlphaFoldDB" id="A0A0D2EM03"/>
<feature type="region of interest" description="Disordered" evidence="2">
    <location>
        <begin position="134"/>
        <end position="232"/>
    </location>
</feature>
<protein>
    <submittedName>
        <fullName evidence="3">Uncharacterized protein</fullName>
    </submittedName>
</protein>
<evidence type="ECO:0000256" key="1">
    <source>
        <dbReference type="SAM" id="Coils"/>
    </source>
</evidence>
<evidence type="ECO:0000256" key="2">
    <source>
        <dbReference type="SAM" id="MobiDB-lite"/>
    </source>
</evidence>
<feature type="compositionally biased region" description="Basic and acidic residues" evidence="2">
    <location>
        <begin position="137"/>
        <end position="152"/>
    </location>
</feature>
<accession>A0A0D2EM03</accession>
<evidence type="ECO:0000313" key="4">
    <source>
        <dbReference type="Proteomes" id="UP000054342"/>
    </source>
</evidence>
<organism evidence="3 4">
    <name type="scientific">Exophiala xenobiotica</name>
    <dbReference type="NCBI Taxonomy" id="348802"/>
    <lineage>
        <taxon>Eukaryota</taxon>
        <taxon>Fungi</taxon>
        <taxon>Dikarya</taxon>
        <taxon>Ascomycota</taxon>
        <taxon>Pezizomycotina</taxon>
        <taxon>Eurotiomycetes</taxon>
        <taxon>Chaetothyriomycetidae</taxon>
        <taxon>Chaetothyriales</taxon>
        <taxon>Herpotrichiellaceae</taxon>
        <taxon>Exophiala</taxon>
    </lineage>
</organism>
<gene>
    <name evidence="3" type="ORF">PV05_04484</name>
</gene>
<dbReference type="EMBL" id="KN847319">
    <property type="protein sequence ID" value="KIW55755.1"/>
    <property type="molecule type" value="Genomic_DNA"/>
</dbReference>
<feature type="compositionally biased region" description="Polar residues" evidence="2">
    <location>
        <begin position="190"/>
        <end position="199"/>
    </location>
</feature>
<keyword evidence="1" id="KW-0175">Coiled coil</keyword>
<feature type="compositionally biased region" description="Basic residues" evidence="2">
    <location>
        <begin position="214"/>
        <end position="224"/>
    </location>
</feature>
<sequence length="249" mass="27172">MEVIRSDKCPDFAGASCSLAWLGVTPWARQPRNKGTGHLQSNKVQFDLKTALEQANAERDILQKEITNAKAEKDQLLKDLDEANSRAEKGKRSLTSTMQRLVKDEPELEQEPAQHIAKLTQAVVENEKPQVALNESGAEKHAAQKVAEKEEPGISTAALQKDEETVKADEETPEAAYGRSVRPASEISDLKSSMTTPNGRNHGFAHGTSMLGRGRGKARHRGSGRKGVGPERCGKCAMISHLTEDCPIK</sequence>
<name>A0A0D2EM03_9EURO</name>
<proteinExistence type="predicted"/>
<dbReference type="RefSeq" id="XP_013316339.1">
    <property type="nucleotide sequence ID" value="XM_013460885.1"/>
</dbReference>
<feature type="compositionally biased region" description="Basic and acidic residues" evidence="2">
    <location>
        <begin position="160"/>
        <end position="170"/>
    </location>
</feature>
<reference evidence="3 4" key="1">
    <citation type="submission" date="2015-01" db="EMBL/GenBank/DDBJ databases">
        <title>The Genome Sequence of Exophiala xenobiotica CBS118157.</title>
        <authorList>
            <consortium name="The Broad Institute Genomics Platform"/>
            <person name="Cuomo C."/>
            <person name="de Hoog S."/>
            <person name="Gorbushina A."/>
            <person name="Stielow B."/>
            <person name="Teixiera M."/>
            <person name="Abouelleil A."/>
            <person name="Chapman S.B."/>
            <person name="Priest M."/>
            <person name="Young S.K."/>
            <person name="Wortman J."/>
            <person name="Nusbaum C."/>
            <person name="Birren B."/>
        </authorList>
    </citation>
    <scope>NUCLEOTIDE SEQUENCE [LARGE SCALE GENOMIC DNA]</scope>
    <source>
        <strain evidence="3 4">CBS 118157</strain>
    </source>
</reference>
<keyword evidence="4" id="KW-1185">Reference proteome</keyword>
<evidence type="ECO:0000313" key="3">
    <source>
        <dbReference type="EMBL" id="KIW55755.1"/>
    </source>
</evidence>
<feature type="coiled-coil region" evidence="1">
    <location>
        <begin position="45"/>
        <end position="93"/>
    </location>
</feature>
<dbReference type="Proteomes" id="UP000054342">
    <property type="component" value="Unassembled WGS sequence"/>
</dbReference>
<dbReference type="GeneID" id="25326392"/>